<proteinExistence type="predicted"/>
<comment type="caution">
    <text evidence="1">The sequence shown here is derived from an EMBL/GenBank/DDBJ whole genome shotgun (WGS) entry which is preliminary data.</text>
</comment>
<dbReference type="AlphaFoldDB" id="A0AAD6US20"/>
<gene>
    <name evidence="1" type="ORF">GGX14DRAFT_308553</name>
</gene>
<dbReference type="Proteomes" id="UP001219525">
    <property type="component" value="Unassembled WGS sequence"/>
</dbReference>
<keyword evidence="2" id="KW-1185">Reference proteome</keyword>
<dbReference type="EMBL" id="JARJCW010000107">
    <property type="protein sequence ID" value="KAJ7193528.1"/>
    <property type="molecule type" value="Genomic_DNA"/>
</dbReference>
<protein>
    <submittedName>
        <fullName evidence="1">Uncharacterized protein</fullName>
    </submittedName>
</protein>
<evidence type="ECO:0000313" key="2">
    <source>
        <dbReference type="Proteomes" id="UP001219525"/>
    </source>
</evidence>
<accession>A0AAD6US20</accession>
<feature type="non-terminal residue" evidence="1">
    <location>
        <position position="1"/>
    </location>
</feature>
<evidence type="ECO:0000313" key="1">
    <source>
        <dbReference type="EMBL" id="KAJ7193528.1"/>
    </source>
</evidence>
<sequence>QSLNRPTVHEYFDLLRETIDQYEIDYCNIYNMDEKGIQLGIGAKSRVLVDRNQKSV</sequence>
<feature type="non-terminal residue" evidence="1">
    <location>
        <position position="56"/>
    </location>
</feature>
<organism evidence="1 2">
    <name type="scientific">Mycena pura</name>
    <dbReference type="NCBI Taxonomy" id="153505"/>
    <lineage>
        <taxon>Eukaryota</taxon>
        <taxon>Fungi</taxon>
        <taxon>Dikarya</taxon>
        <taxon>Basidiomycota</taxon>
        <taxon>Agaricomycotina</taxon>
        <taxon>Agaricomycetes</taxon>
        <taxon>Agaricomycetidae</taxon>
        <taxon>Agaricales</taxon>
        <taxon>Marasmiineae</taxon>
        <taxon>Mycenaceae</taxon>
        <taxon>Mycena</taxon>
    </lineage>
</organism>
<name>A0AAD6US20_9AGAR</name>
<reference evidence="1" key="1">
    <citation type="submission" date="2023-03" db="EMBL/GenBank/DDBJ databases">
        <title>Massive genome expansion in bonnet fungi (Mycena s.s.) driven by repeated elements and novel gene families across ecological guilds.</title>
        <authorList>
            <consortium name="Lawrence Berkeley National Laboratory"/>
            <person name="Harder C.B."/>
            <person name="Miyauchi S."/>
            <person name="Viragh M."/>
            <person name="Kuo A."/>
            <person name="Thoen E."/>
            <person name="Andreopoulos B."/>
            <person name="Lu D."/>
            <person name="Skrede I."/>
            <person name="Drula E."/>
            <person name="Henrissat B."/>
            <person name="Morin E."/>
            <person name="Kohler A."/>
            <person name="Barry K."/>
            <person name="LaButti K."/>
            <person name="Morin E."/>
            <person name="Salamov A."/>
            <person name="Lipzen A."/>
            <person name="Mereny Z."/>
            <person name="Hegedus B."/>
            <person name="Baldrian P."/>
            <person name="Stursova M."/>
            <person name="Weitz H."/>
            <person name="Taylor A."/>
            <person name="Grigoriev I.V."/>
            <person name="Nagy L.G."/>
            <person name="Martin F."/>
            <person name="Kauserud H."/>
        </authorList>
    </citation>
    <scope>NUCLEOTIDE SEQUENCE</scope>
    <source>
        <strain evidence="1">9144</strain>
    </source>
</reference>